<reference evidence="2 3" key="1">
    <citation type="submission" date="2016-12" db="EMBL/GenBank/DDBJ databases">
        <title>The new phylogeny of genus Mycobacterium.</title>
        <authorList>
            <person name="Tortoli E."/>
            <person name="Trovato A."/>
            <person name="Cirillo D.M."/>
        </authorList>
    </citation>
    <scope>NUCLEOTIDE SEQUENCE [LARGE SCALE GENOMIC DNA]</scope>
    <source>
        <strain evidence="2 3">DSM 45130</strain>
    </source>
</reference>
<gene>
    <name evidence="2" type="ORF">BST26_09505</name>
</gene>
<feature type="region of interest" description="Disordered" evidence="1">
    <location>
        <begin position="27"/>
        <end position="71"/>
    </location>
</feature>
<evidence type="ECO:0000313" key="3">
    <source>
        <dbReference type="Proteomes" id="UP000192801"/>
    </source>
</evidence>
<dbReference type="EMBL" id="MVHS01000017">
    <property type="protein sequence ID" value="ORA70954.1"/>
    <property type="molecule type" value="Genomic_DNA"/>
</dbReference>
<evidence type="ECO:0000256" key="1">
    <source>
        <dbReference type="SAM" id="MobiDB-lite"/>
    </source>
</evidence>
<organism evidence="2 3">
    <name type="scientific">Mycolicibacterium insubricum</name>
    <dbReference type="NCBI Taxonomy" id="444597"/>
    <lineage>
        <taxon>Bacteria</taxon>
        <taxon>Bacillati</taxon>
        <taxon>Actinomycetota</taxon>
        <taxon>Actinomycetes</taxon>
        <taxon>Mycobacteriales</taxon>
        <taxon>Mycobacteriaceae</taxon>
        <taxon>Mycolicibacterium</taxon>
    </lineage>
</organism>
<feature type="compositionally biased region" description="Gly residues" evidence="1">
    <location>
        <begin position="155"/>
        <end position="169"/>
    </location>
</feature>
<feature type="region of interest" description="Disordered" evidence="1">
    <location>
        <begin position="152"/>
        <end position="256"/>
    </location>
</feature>
<evidence type="ECO:0000313" key="2">
    <source>
        <dbReference type="EMBL" id="ORA70954.1"/>
    </source>
</evidence>
<protein>
    <submittedName>
        <fullName evidence="2">Uncharacterized protein</fullName>
    </submittedName>
</protein>
<feature type="compositionally biased region" description="Low complexity" evidence="1">
    <location>
        <begin position="179"/>
        <end position="190"/>
    </location>
</feature>
<feature type="compositionally biased region" description="Low complexity" evidence="1">
    <location>
        <begin position="122"/>
        <end position="131"/>
    </location>
</feature>
<dbReference type="AlphaFoldDB" id="A0A1X0DEX9"/>
<proteinExistence type="predicted"/>
<accession>A0A1X0DEX9</accession>
<dbReference type="Proteomes" id="UP000192801">
    <property type="component" value="Unassembled WGS sequence"/>
</dbReference>
<dbReference type="STRING" id="444597.BST26_09505"/>
<feature type="region of interest" description="Disordered" evidence="1">
    <location>
        <begin position="122"/>
        <end position="141"/>
    </location>
</feature>
<comment type="caution">
    <text evidence="2">The sequence shown here is derived from an EMBL/GenBank/DDBJ whole genome shotgun (WGS) entry which is preliminary data.</text>
</comment>
<keyword evidence="3" id="KW-1185">Reference proteome</keyword>
<sequence>MPSDPVLAGKVLTEWWAQVLEIASNWGDPDDAGRAAAEALERDGKAGDAATKFDANEQTSAQTVRGATADSGIGGQLPQMFSGLGQGLLGTAGSALSPLTQLPTQAGQLAGQLAGQFAQLGQSGATTPTERGGLDGTGGLTDEELADALADELGGDLGDGPGDSSGGGSAALLGPPPGSSAATAPTSGRTLPVVSSPASPATHPSGAGMGAMPMMPGAPLAAGAPGGRDGPSDGTRRVSVPAVRNGAPVQGRINVPPAPAAVTKRVDGKVVATRRIVTPAEGEDTA</sequence>
<name>A0A1X0DEX9_9MYCO</name>
<feature type="compositionally biased region" description="Low complexity" evidence="1">
    <location>
        <begin position="210"/>
        <end position="223"/>
    </location>
</feature>
<feature type="compositionally biased region" description="Polar residues" evidence="1">
    <location>
        <begin position="56"/>
        <end position="65"/>
    </location>
</feature>